<proteinExistence type="predicted"/>
<sequence length="75" mass="8892">EVREEKLMDKLELYVVQSIPVLQRCAKRIYKLCEDAIKISRNTKAEQVQNKRNIKPNYVTKDKQILAHQDLILHC</sequence>
<gene>
    <name evidence="1" type="ORF">SK128_021108</name>
</gene>
<dbReference type="Proteomes" id="UP001381693">
    <property type="component" value="Unassembled WGS sequence"/>
</dbReference>
<feature type="non-terminal residue" evidence="1">
    <location>
        <position position="1"/>
    </location>
</feature>
<reference evidence="1 2" key="1">
    <citation type="submission" date="2023-11" db="EMBL/GenBank/DDBJ databases">
        <title>Halocaridina rubra genome assembly.</title>
        <authorList>
            <person name="Smith C."/>
        </authorList>
    </citation>
    <scope>NUCLEOTIDE SEQUENCE [LARGE SCALE GENOMIC DNA]</scope>
    <source>
        <strain evidence="1">EP-1</strain>
        <tissue evidence="1">Whole</tissue>
    </source>
</reference>
<comment type="caution">
    <text evidence="1">The sequence shown here is derived from an EMBL/GenBank/DDBJ whole genome shotgun (WGS) entry which is preliminary data.</text>
</comment>
<protein>
    <submittedName>
        <fullName evidence="1">Uncharacterized protein</fullName>
    </submittedName>
</protein>
<keyword evidence="2" id="KW-1185">Reference proteome</keyword>
<evidence type="ECO:0000313" key="2">
    <source>
        <dbReference type="Proteomes" id="UP001381693"/>
    </source>
</evidence>
<evidence type="ECO:0000313" key="1">
    <source>
        <dbReference type="EMBL" id="KAK7085480.1"/>
    </source>
</evidence>
<dbReference type="AlphaFoldDB" id="A0AAN9AFH3"/>
<dbReference type="EMBL" id="JAXCGZ010000899">
    <property type="protein sequence ID" value="KAK7085480.1"/>
    <property type="molecule type" value="Genomic_DNA"/>
</dbReference>
<accession>A0AAN9AFH3</accession>
<name>A0AAN9AFH3_HALRR</name>
<organism evidence="1 2">
    <name type="scientific">Halocaridina rubra</name>
    <name type="common">Hawaiian red shrimp</name>
    <dbReference type="NCBI Taxonomy" id="373956"/>
    <lineage>
        <taxon>Eukaryota</taxon>
        <taxon>Metazoa</taxon>
        <taxon>Ecdysozoa</taxon>
        <taxon>Arthropoda</taxon>
        <taxon>Crustacea</taxon>
        <taxon>Multicrustacea</taxon>
        <taxon>Malacostraca</taxon>
        <taxon>Eumalacostraca</taxon>
        <taxon>Eucarida</taxon>
        <taxon>Decapoda</taxon>
        <taxon>Pleocyemata</taxon>
        <taxon>Caridea</taxon>
        <taxon>Atyoidea</taxon>
        <taxon>Atyidae</taxon>
        <taxon>Halocaridina</taxon>
    </lineage>
</organism>